<feature type="compositionally biased region" description="Polar residues" evidence="1">
    <location>
        <begin position="25"/>
        <end position="41"/>
    </location>
</feature>
<evidence type="ECO:0000313" key="3">
    <source>
        <dbReference type="Proteomes" id="UP000886998"/>
    </source>
</evidence>
<organism evidence="2 3">
    <name type="scientific">Trichonephila inaurata madagascariensis</name>
    <dbReference type="NCBI Taxonomy" id="2747483"/>
    <lineage>
        <taxon>Eukaryota</taxon>
        <taxon>Metazoa</taxon>
        <taxon>Ecdysozoa</taxon>
        <taxon>Arthropoda</taxon>
        <taxon>Chelicerata</taxon>
        <taxon>Arachnida</taxon>
        <taxon>Araneae</taxon>
        <taxon>Araneomorphae</taxon>
        <taxon>Entelegynae</taxon>
        <taxon>Araneoidea</taxon>
        <taxon>Nephilidae</taxon>
        <taxon>Trichonephila</taxon>
        <taxon>Trichonephila inaurata</taxon>
    </lineage>
</organism>
<dbReference type="Proteomes" id="UP000886998">
    <property type="component" value="Unassembled WGS sequence"/>
</dbReference>
<comment type="caution">
    <text evidence="2">The sequence shown here is derived from an EMBL/GenBank/DDBJ whole genome shotgun (WGS) entry which is preliminary data.</text>
</comment>
<reference evidence="2" key="1">
    <citation type="submission" date="2020-08" db="EMBL/GenBank/DDBJ databases">
        <title>Multicomponent nature underlies the extraordinary mechanical properties of spider dragline silk.</title>
        <authorList>
            <person name="Kono N."/>
            <person name="Nakamura H."/>
            <person name="Mori M."/>
            <person name="Yoshida Y."/>
            <person name="Ohtoshi R."/>
            <person name="Malay A.D."/>
            <person name="Moran D.A.P."/>
            <person name="Tomita M."/>
            <person name="Numata K."/>
            <person name="Arakawa K."/>
        </authorList>
    </citation>
    <scope>NUCLEOTIDE SEQUENCE</scope>
</reference>
<accession>A0A8X6WWU7</accession>
<feature type="compositionally biased region" description="Basic and acidic residues" evidence="1">
    <location>
        <begin position="55"/>
        <end position="86"/>
    </location>
</feature>
<proteinExistence type="predicted"/>
<evidence type="ECO:0000256" key="1">
    <source>
        <dbReference type="SAM" id="MobiDB-lite"/>
    </source>
</evidence>
<gene>
    <name evidence="2" type="ORF">TNIN_50381</name>
</gene>
<dbReference type="EMBL" id="BMAV01003335">
    <property type="protein sequence ID" value="GFY42832.1"/>
    <property type="molecule type" value="Genomic_DNA"/>
</dbReference>
<feature type="region of interest" description="Disordered" evidence="1">
    <location>
        <begin position="25"/>
        <end position="94"/>
    </location>
</feature>
<dbReference type="AlphaFoldDB" id="A0A8X6WWU7"/>
<name>A0A8X6WWU7_9ARAC</name>
<keyword evidence="3" id="KW-1185">Reference proteome</keyword>
<evidence type="ECO:0000313" key="2">
    <source>
        <dbReference type="EMBL" id="GFY42832.1"/>
    </source>
</evidence>
<sequence length="94" mass="11098">MPKDRLRPSPCAFHNEQRQVAKQYFKSQASSQTHANETHTYPSVPRRTVASGLNETRKNQDKWDLEVQPRYRQTARDTAEQSRDMATDYFRNKL</sequence>
<protein>
    <submittedName>
        <fullName evidence="2">Uncharacterized protein</fullName>
    </submittedName>
</protein>